<proteinExistence type="predicted"/>
<dbReference type="InterPro" id="IPR014284">
    <property type="entry name" value="RNA_pol_sigma-70_dom"/>
</dbReference>
<evidence type="ECO:0000313" key="2">
    <source>
        <dbReference type="Proteomes" id="UP000001351"/>
    </source>
</evidence>
<accession>E3FYZ1</accession>
<dbReference type="OrthoDB" id="5522749at2"/>
<dbReference type="SUPFAM" id="SSF88659">
    <property type="entry name" value="Sigma3 and sigma4 domains of RNA polymerase sigma factors"/>
    <property type="match status" value="1"/>
</dbReference>
<dbReference type="NCBIfam" id="TIGR03001">
    <property type="entry name" value="Sig-70_gmx1"/>
    <property type="match status" value="1"/>
</dbReference>
<dbReference type="InterPro" id="IPR011745">
    <property type="entry name" value="RNA_pol_sigma70_MYXXA"/>
</dbReference>
<dbReference type="eggNOG" id="COG1595">
    <property type="taxonomic scope" value="Bacteria"/>
</dbReference>
<dbReference type="EMBL" id="CP002271">
    <property type="protein sequence ID" value="ADO73626.1"/>
    <property type="molecule type" value="Genomic_DNA"/>
</dbReference>
<dbReference type="Gene3D" id="1.10.10.10">
    <property type="entry name" value="Winged helix-like DNA-binding domain superfamily/Winged helix DNA-binding domain"/>
    <property type="match status" value="1"/>
</dbReference>
<dbReference type="GO" id="GO:0006352">
    <property type="term" value="P:DNA-templated transcription initiation"/>
    <property type="evidence" value="ECO:0007669"/>
    <property type="project" value="InterPro"/>
</dbReference>
<dbReference type="InterPro" id="IPR036388">
    <property type="entry name" value="WH-like_DNA-bd_sf"/>
</dbReference>
<dbReference type="KEGG" id="sur:STAUR_5865"/>
<dbReference type="AlphaFoldDB" id="E3FYZ1"/>
<dbReference type="NCBIfam" id="TIGR02937">
    <property type="entry name" value="sigma70-ECF"/>
    <property type="match status" value="1"/>
</dbReference>
<dbReference type="GO" id="GO:0003700">
    <property type="term" value="F:DNA-binding transcription factor activity"/>
    <property type="evidence" value="ECO:0007669"/>
    <property type="project" value="InterPro"/>
</dbReference>
<sequence>MVEPFTLATTFLKNAPVRMTGADEMAGLEAVLRRTWDNARAAWPGVDLPAEVFVRHLSMRLSSQELGGPLALLLEHLVLADLYIACACVNGVAGAIEALEQHYLGKLPHALAYLRLPEQILDEVCQSVRIHLLVGTAESRPRLGEYTGRGALLSWIRVIAVRMALKQGGVGREAPEENVMTLIEAFSEPSSNAEIDLIKRRYRKEFRQAVRDAFSALSDDQRHLLRLHFIDRLSTIEMGPLFQVNQSTISRWIKSARQTVYEGTKSRLQERLRLSTREFESLLAEIESQMDVGLSQVLDDGDGT</sequence>
<evidence type="ECO:0000313" key="1">
    <source>
        <dbReference type="EMBL" id="ADO73626.1"/>
    </source>
</evidence>
<reference evidence="1 2" key="1">
    <citation type="journal article" date="2011" name="Mol. Biol. Evol.">
        <title>Comparative genomic analysis of fruiting body formation in Myxococcales.</title>
        <authorList>
            <person name="Huntley S."/>
            <person name="Hamann N."/>
            <person name="Wegener-Feldbrugge S."/>
            <person name="Treuner-Lange A."/>
            <person name="Kube M."/>
            <person name="Reinhardt R."/>
            <person name="Klages S."/>
            <person name="Muller R."/>
            <person name="Ronning C.M."/>
            <person name="Nierman W.C."/>
            <person name="Sogaard-Andersen L."/>
        </authorList>
    </citation>
    <scope>NUCLEOTIDE SEQUENCE [LARGE SCALE GENOMIC DNA]</scope>
    <source>
        <strain evidence="1 2">DW4/3-1</strain>
    </source>
</reference>
<name>E3FYZ1_STIAD</name>
<dbReference type="InterPro" id="IPR013324">
    <property type="entry name" value="RNA_pol_sigma_r3/r4-like"/>
</dbReference>
<protein>
    <submittedName>
        <fullName evidence="1">DNA-binding regulatory protein</fullName>
    </submittedName>
</protein>
<keyword evidence="2" id="KW-1185">Reference proteome</keyword>
<keyword evidence="1" id="KW-0238">DNA-binding</keyword>
<organism evidence="1 2">
    <name type="scientific">Stigmatella aurantiaca (strain DW4/3-1)</name>
    <dbReference type="NCBI Taxonomy" id="378806"/>
    <lineage>
        <taxon>Bacteria</taxon>
        <taxon>Pseudomonadati</taxon>
        <taxon>Myxococcota</taxon>
        <taxon>Myxococcia</taxon>
        <taxon>Myxococcales</taxon>
        <taxon>Cystobacterineae</taxon>
        <taxon>Archangiaceae</taxon>
        <taxon>Stigmatella</taxon>
    </lineage>
</organism>
<gene>
    <name evidence="1" type="ordered locus">STAUR_5865</name>
</gene>
<dbReference type="Proteomes" id="UP000001351">
    <property type="component" value="Chromosome"/>
</dbReference>
<dbReference type="GO" id="GO:0003677">
    <property type="term" value="F:DNA binding"/>
    <property type="evidence" value="ECO:0007669"/>
    <property type="project" value="UniProtKB-KW"/>
</dbReference>
<dbReference type="HOGENOM" id="CLU_080971_0_0_7"/>